<dbReference type="InterPro" id="IPR037766">
    <property type="entry name" value="FHY1"/>
</dbReference>
<dbReference type="KEGG" id="cam:101508957"/>
<dbReference type="GO" id="GO:0061608">
    <property type="term" value="F:nuclear import signal receptor activity"/>
    <property type="evidence" value="ECO:0007669"/>
    <property type="project" value="TreeGrafter"/>
</dbReference>
<dbReference type="OrthoDB" id="1930763at2759"/>
<dbReference type="GO" id="GO:0005737">
    <property type="term" value="C:cytoplasm"/>
    <property type="evidence" value="ECO:0007669"/>
    <property type="project" value="TreeGrafter"/>
</dbReference>
<dbReference type="Proteomes" id="UP000087171">
    <property type="component" value="Unplaced"/>
</dbReference>
<dbReference type="PaxDb" id="3827-XP_004514390.1"/>
<dbReference type="STRING" id="3827.A0A1S2Z3H1"/>
<dbReference type="eggNOG" id="ENOG502S4AF">
    <property type="taxonomic scope" value="Eukaryota"/>
</dbReference>
<dbReference type="GO" id="GO:0009639">
    <property type="term" value="P:response to red or far red light"/>
    <property type="evidence" value="ECO:0007669"/>
    <property type="project" value="InterPro"/>
</dbReference>
<evidence type="ECO:0000313" key="3">
    <source>
        <dbReference type="RefSeq" id="XP_004514391.1"/>
    </source>
</evidence>
<accession>A0A1S2Z3H1</accession>
<gene>
    <name evidence="3" type="primary">LOC101508957</name>
</gene>
<dbReference type="GeneID" id="101508957"/>
<name>A0A1S2Z3H1_CICAR</name>
<feature type="compositionally biased region" description="Polar residues" evidence="1">
    <location>
        <begin position="64"/>
        <end position="81"/>
    </location>
</feature>
<dbReference type="AlphaFoldDB" id="A0A1S2Z3H1"/>
<dbReference type="GO" id="GO:0051457">
    <property type="term" value="P:maintenance of protein location in nucleus"/>
    <property type="evidence" value="ECO:0007669"/>
    <property type="project" value="TreeGrafter"/>
</dbReference>
<feature type="compositionally biased region" description="Basic and acidic residues" evidence="1">
    <location>
        <begin position="85"/>
        <end position="95"/>
    </location>
</feature>
<protein>
    <submittedName>
        <fullName evidence="3">Protein FAR-RED-ELONGATED HYPOCOTYL 1-LIKE</fullName>
    </submittedName>
</protein>
<proteinExistence type="predicted"/>
<dbReference type="PANTHER" id="PTHR37723:SF1">
    <property type="entry name" value="PROTEIN FAR-RED-ELONGATED HYPOCOTYL 1-LIKE"/>
    <property type="match status" value="1"/>
</dbReference>
<dbReference type="RefSeq" id="XP_004514391.1">
    <property type="nucleotide sequence ID" value="XM_004514334.3"/>
</dbReference>
<evidence type="ECO:0000256" key="1">
    <source>
        <dbReference type="SAM" id="MobiDB-lite"/>
    </source>
</evidence>
<feature type="compositionally biased region" description="Polar residues" evidence="1">
    <location>
        <begin position="96"/>
        <end position="110"/>
    </location>
</feature>
<organism evidence="2 3">
    <name type="scientific">Cicer arietinum</name>
    <name type="common">Chickpea</name>
    <name type="synonym">Garbanzo</name>
    <dbReference type="NCBI Taxonomy" id="3827"/>
    <lineage>
        <taxon>Eukaryota</taxon>
        <taxon>Viridiplantae</taxon>
        <taxon>Streptophyta</taxon>
        <taxon>Embryophyta</taxon>
        <taxon>Tracheophyta</taxon>
        <taxon>Spermatophyta</taxon>
        <taxon>Magnoliopsida</taxon>
        <taxon>eudicotyledons</taxon>
        <taxon>Gunneridae</taxon>
        <taxon>Pentapetalae</taxon>
        <taxon>rosids</taxon>
        <taxon>fabids</taxon>
        <taxon>Fabales</taxon>
        <taxon>Fabaceae</taxon>
        <taxon>Papilionoideae</taxon>
        <taxon>50 kb inversion clade</taxon>
        <taxon>NPAAA clade</taxon>
        <taxon>Hologalegina</taxon>
        <taxon>IRL clade</taxon>
        <taxon>Cicereae</taxon>
        <taxon>Cicer</taxon>
    </lineage>
</organism>
<evidence type="ECO:0000313" key="2">
    <source>
        <dbReference type="Proteomes" id="UP000087171"/>
    </source>
</evidence>
<feature type="region of interest" description="Disordered" evidence="1">
    <location>
        <begin position="64"/>
        <end position="114"/>
    </location>
</feature>
<keyword evidence="2" id="KW-1185">Reference proteome</keyword>
<reference evidence="3" key="1">
    <citation type="submission" date="2025-08" db="UniProtKB">
        <authorList>
            <consortium name="RefSeq"/>
        </authorList>
    </citation>
    <scope>IDENTIFICATION</scope>
    <source>
        <tissue evidence="3">Etiolated seedlings</tissue>
    </source>
</reference>
<dbReference type="GO" id="GO:0016607">
    <property type="term" value="C:nuclear speck"/>
    <property type="evidence" value="ECO:0007669"/>
    <property type="project" value="TreeGrafter"/>
</dbReference>
<dbReference type="PANTHER" id="PTHR37723">
    <property type="entry name" value="PROTEIN FAR-RED ELONGATED HYPOCOTYL 1"/>
    <property type="match status" value="1"/>
</dbReference>
<sequence length="238" mass="27278">MEIQQTNQIPSQLNRFKVDEMHDINIIEWNKKRKLHGYQLDLLRPKNKCRVENVSSEGASMLNESSILESADNHTVNSRVDASSAEDRSEPESAKDSNSFIEDSDTSMSVNEEAKPDADCANAYLCVNRLSYSEEETFIDRKYNPSYDDLDTQALENPEERLLRLGTLSDHVYSEYDKDNIDQSVDKEFEDFLCSNGVNPDTYVLSSGRWDVNQEAQSSTRPPTIDQEFEEYFSALML</sequence>